<sequence length="561" mass="60778">MVEAEPEAGRLVAGRYRLAERIGRGGMGTVWRAEDELLARQVAVKRLHVPLGAQEDELATLYERTRREARSAARINHPNVVVVHDVVEDGGLPCIVMEYVPSTTLGDLLKRGPVTPAEAARIGRGMISALRAAHAAGVLHRDVKPGNVLLGHGGRVVLTDFGIAQSTGTSTLTKTGEMVGSIDYIAPERVKGGKPGPASDLWALGATLYQAVEGRPPFRRDTAVETAYAIAVDPLEPPARAGELARLIETLLAKDPALRPPAELAEQILREPAAEAETASYRQTPRQPAPEPRPEPRPHPEPRPEARPAPRPEARPAPRPDAVTAPGPVAPEREARPRQSAAPDGRRRTRTVWWGAAAAVAAAGLAAGAYILWGADGDEEQQAAPAPRQDASPHPTPTPDHSETPAQPAPVPKGYHLVKEEKLGVSFPVPDGWTRKQDTSETEANYLDPSGLVGIRINVLDFAGPDHVQHWKDVEEQLKSDPDMKGYKRGRLQGTTFRGEPAAVWEFTWNGRARDFRAIDLGFGREGGNEYAIYVSGPKDGWDRHRNVFDAVRDGFRPSGH</sequence>
<dbReference type="InterPro" id="IPR011009">
    <property type="entry name" value="Kinase-like_dom_sf"/>
</dbReference>
<feature type="region of interest" description="Disordered" evidence="8">
    <location>
        <begin position="272"/>
        <end position="349"/>
    </location>
</feature>
<feature type="compositionally biased region" description="Basic and acidic residues" evidence="8">
    <location>
        <begin position="292"/>
        <end position="318"/>
    </location>
</feature>
<evidence type="ECO:0000256" key="9">
    <source>
        <dbReference type="SAM" id="Phobius"/>
    </source>
</evidence>
<dbReference type="GO" id="GO:0004674">
    <property type="term" value="F:protein serine/threonine kinase activity"/>
    <property type="evidence" value="ECO:0007669"/>
    <property type="project" value="UniProtKB-KW"/>
</dbReference>
<dbReference type="EMBL" id="JACHJH010000001">
    <property type="protein sequence ID" value="MBB4891796.1"/>
    <property type="molecule type" value="Genomic_DNA"/>
</dbReference>
<proteinExistence type="predicted"/>
<keyword evidence="12" id="KW-1185">Reference proteome</keyword>
<dbReference type="PANTHER" id="PTHR43289:SF6">
    <property type="entry name" value="SERINE_THREONINE-PROTEIN KINASE NEKL-3"/>
    <property type="match status" value="1"/>
</dbReference>
<dbReference type="SMART" id="SM00220">
    <property type="entry name" value="S_TKc"/>
    <property type="match status" value="1"/>
</dbReference>
<keyword evidence="5 11" id="KW-0418">Kinase</keyword>
<reference evidence="11 12" key="1">
    <citation type="submission" date="2020-08" db="EMBL/GenBank/DDBJ databases">
        <title>Genomic Encyclopedia of Type Strains, Phase III (KMG-III): the genomes of soil and plant-associated and newly described type strains.</title>
        <authorList>
            <person name="Whitman W."/>
        </authorList>
    </citation>
    <scope>NUCLEOTIDE SEQUENCE [LARGE SCALE GENOMIC DNA]</scope>
    <source>
        <strain evidence="11 12">CECT 3266</strain>
    </source>
</reference>
<keyword evidence="3" id="KW-0808">Transferase</keyword>
<keyword evidence="9" id="KW-0472">Membrane</keyword>
<keyword evidence="2 11" id="KW-0723">Serine/threonine-protein kinase</keyword>
<evidence type="ECO:0000259" key="10">
    <source>
        <dbReference type="PROSITE" id="PS50011"/>
    </source>
</evidence>
<evidence type="ECO:0000256" key="1">
    <source>
        <dbReference type="ARBA" id="ARBA00012513"/>
    </source>
</evidence>
<dbReference type="Pfam" id="PF00069">
    <property type="entry name" value="Pkinase"/>
    <property type="match status" value="1"/>
</dbReference>
<evidence type="ECO:0000256" key="6">
    <source>
        <dbReference type="ARBA" id="ARBA00022840"/>
    </source>
</evidence>
<keyword evidence="4 7" id="KW-0547">Nucleotide-binding</keyword>
<evidence type="ECO:0000256" key="4">
    <source>
        <dbReference type="ARBA" id="ARBA00022741"/>
    </source>
</evidence>
<dbReference type="PANTHER" id="PTHR43289">
    <property type="entry name" value="MITOGEN-ACTIVATED PROTEIN KINASE KINASE KINASE 20-RELATED"/>
    <property type="match status" value="1"/>
</dbReference>
<feature type="binding site" evidence="7">
    <location>
        <position position="45"/>
    </location>
    <ligand>
        <name>ATP</name>
        <dbReference type="ChEBI" id="CHEBI:30616"/>
    </ligand>
</feature>
<name>A0A7W7LLH5_9ACTN</name>
<keyword evidence="9" id="KW-0812">Transmembrane</keyword>
<dbReference type="PROSITE" id="PS00108">
    <property type="entry name" value="PROTEIN_KINASE_ST"/>
    <property type="match status" value="1"/>
</dbReference>
<dbReference type="Gene3D" id="3.30.200.20">
    <property type="entry name" value="Phosphorylase Kinase, domain 1"/>
    <property type="match status" value="1"/>
</dbReference>
<evidence type="ECO:0000256" key="7">
    <source>
        <dbReference type="PROSITE-ProRule" id="PRU10141"/>
    </source>
</evidence>
<dbReference type="PROSITE" id="PS00107">
    <property type="entry name" value="PROTEIN_KINASE_ATP"/>
    <property type="match status" value="1"/>
</dbReference>
<dbReference type="AlphaFoldDB" id="A0A7W7LLH5"/>
<evidence type="ECO:0000313" key="11">
    <source>
        <dbReference type="EMBL" id="MBB4891796.1"/>
    </source>
</evidence>
<gene>
    <name evidence="11" type="ORF">FHS39_000796</name>
</gene>
<feature type="domain" description="Protein kinase" evidence="10">
    <location>
        <begin position="16"/>
        <end position="274"/>
    </location>
</feature>
<feature type="transmembrane region" description="Helical" evidence="9">
    <location>
        <begin position="352"/>
        <end position="373"/>
    </location>
</feature>
<dbReference type="PROSITE" id="PS50011">
    <property type="entry name" value="PROTEIN_KINASE_DOM"/>
    <property type="match status" value="1"/>
</dbReference>
<keyword evidence="6 7" id="KW-0067">ATP-binding</keyword>
<dbReference type="GO" id="GO:0005524">
    <property type="term" value="F:ATP binding"/>
    <property type="evidence" value="ECO:0007669"/>
    <property type="project" value="UniProtKB-UniRule"/>
</dbReference>
<feature type="region of interest" description="Disordered" evidence="8">
    <location>
        <begin position="379"/>
        <end position="412"/>
    </location>
</feature>
<accession>A0A7W7LLH5</accession>
<dbReference type="Proteomes" id="UP000556084">
    <property type="component" value="Unassembled WGS sequence"/>
</dbReference>
<organism evidence="11 12">
    <name type="scientific">Streptomyces olivoverticillatus</name>
    <dbReference type="NCBI Taxonomy" id="66427"/>
    <lineage>
        <taxon>Bacteria</taxon>
        <taxon>Bacillati</taxon>
        <taxon>Actinomycetota</taxon>
        <taxon>Actinomycetes</taxon>
        <taxon>Kitasatosporales</taxon>
        <taxon>Streptomycetaceae</taxon>
        <taxon>Streptomyces</taxon>
    </lineage>
</organism>
<evidence type="ECO:0000313" key="12">
    <source>
        <dbReference type="Proteomes" id="UP000556084"/>
    </source>
</evidence>
<protein>
    <recommendedName>
        <fullName evidence="1">non-specific serine/threonine protein kinase</fullName>
        <ecNumber evidence="1">2.7.11.1</ecNumber>
    </recommendedName>
</protein>
<comment type="caution">
    <text evidence="11">The sequence shown here is derived from an EMBL/GenBank/DDBJ whole genome shotgun (WGS) entry which is preliminary data.</text>
</comment>
<evidence type="ECO:0000256" key="2">
    <source>
        <dbReference type="ARBA" id="ARBA00022527"/>
    </source>
</evidence>
<dbReference type="SUPFAM" id="SSF56112">
    <property type="entry name" value="Protein kinase-like (PK-like)"/>
    <property type="match status" value="1"/>
</dbReference>
<keyword evidence="9" id="KW-1133">Transmembrane helix</keyword>
<evidence type="ECO:0000256" key="8">
    <source>
        <dbReference type="SAM" id="MobiDB-lite"/>
    </source>
</evidence>
<dbReference type="CDD" id="cd14014">
    <property type="entry name" value="STKc_PknB_like"/>
    <property type="match status" value="1"/>
</dbReference>
<evidence type="ECO:0000256" key="3">
    <source>
        <dbReference type="ARBA" id="ARBA00022679"/>
    </source>
</evidence>
<evidence type="ECO:0000256" key="5">
    <source>
        <dbReference type="ARBA" id="ARBA00022777"/>
    </source>
</evidence>
<dbReference type="InterPro" id="IPR017441">
    <property type="entry name" value="Protein_kinase_ATP_BS"/>
</dbReference>
<dbReference type="EC" id="2.7.11.1" evidence="1"/>
<dbReference type="InterPro" id="IPR008271">
    <property type="entry name" value="Ser/Thr_kinase_AS"/>
</dbReference>
<dbReference type="InterPro" id="IPR000719">
    <property type="entry name" value="Prot_kinase_dom"/>
</dbReference>
<dbReference type="Gene3D" id="1.10.510.10">
    <property type="entry name" value="Transferase(Phosphotransferase) domain 1"/>
    <property type="match status" value="1"/>
</dbReference>